<evidence type="ECO:0000313" key="5">
    <source>
        <dbReference type="Proteomes" id="UP001162741"/>
    </source>
</evidence>
<protein>
    <submittedName>
        <fullName evidence="4">FecR family protein</fullName>
    </submittedName>
</protein>
<dbReference type="Proteomes" id="UP001162741">
    <property type="component" value="Chromosome"/>
</dbReference>
<sequence length="387" mass="42779">MKDRLDYLFQRYLAQACSAEEQEELSRLLNDAGNEERFRVLIEAEMDGAGETLPDDEADEIFHNITGHEAQEVTATSASHGRKWWMAAAALLVLVAGLSGILLQRHKPTTITALQIQDAPAGKNGALLTLANGEVIVLDSAGNGQLAVQGNSKVLMQNGQLAYQSQSGKASTNVLYNTLRTPRGRKFSIVLPDGTTVWLNAASSLRYPAVFNGNVRKVEITGEVYFDVATVYNAQHHKIPFEVQVNDHTKIEVLGTQFNVNAYTEEQQMKTTLLEGAVRLNNTVTLRPGQQACVAAGNIRVLNDVNTAQAVAWKNNIFYFGGRTRVDEVLRQLSRWYDVDIVYEKGVPDLVFTGKMQRSLSLSQALKGLGEMGLHFKIEEKKLYVNP</sequence>
<evidence type="ECO:0000256" key="1">
    <source>
        <dbReference type="SAM" id="Phobius"/>
    </source>
</evidence>
<dbReference type="Gene3D" id="3.55.50.30">
    <property type="match status" value="1"/>
</dbReference>
<keyword evidence="5" id="KW-1185">Reference proteome</keyword>
<reference evidence="4" key="1">
    <citation type="submission" date="2022-10" db="EMBL/GenBank/DDBJ databases">
        <title>Chitinophaga sp. nov., isolated from soil.</title>
        <authorList>
            <person name="Jeon C.O."/>
        </authorList>
    </citation>
    <scope>NUCLEOTIDE SEQUENCE</scope>
    <source>
        <strain evidence="4">R8</strain>
    </source>
</reference>
<gene>
    <name evidence="4" type="ORF">MKQ68_15360</name>
</gene>
<evidence type="ECO:0000259" key="2">
    <source>
        <dbReference type="Pfam" id="PF04773"/>
    </source>
</evidence>
<dbReference type="InterPro" id="IPR012373">
    <property type="entry name" value="Ferrdict_sens_TM"/>
</dbReference>
<dbReference type="Gene3D" id="2.60.120.1440">
    <property type="match status" value="1"/>
</dbReference>
<keyword evidence="1" id="KW-0812">Transmembrane</keyword>
<feature type="domain" description="Protein FecR C-terminal" evidence="3">
    <location>
        <begin position="324"/>
        <end position="385"/>
    </location>
</feature>
<dbReference type="Pfam" id="PF16344">
    <property type="entry name" value="FecR_C"/>
    <property type="match status" value="1"/>
</dbReference>
<dbReference type="Pfam" id="PF04773">
    <property type="entry name" value="FecR"/>
    <property type="match status" value="1"/>
</dbReference>
<feature type="domain" description="FecR protein" evidence="2">
    <location>
        <begin position="178"/>
        <end position="279"/>
    </location>
</feature>
<evidence type="ECO:0000313" key="4">
    <source>
        <dbReference type="EMBL" id="UYQ91470.1"/>
    </source>
</evidence>
<organism evidence="4 5">
    <name type="scientific">Chitinophaga horti</name>
    <dbReference type="NCBI Taxonomy" id="2920382"/>
    <lineage>
        <taxon>Bacteria</taxon>
        <taxon>Pseudomonadati</taxon>
        <taxon>Bacteroidota</taxon>
        <taxon>Chitinophagia</taxon>
        <taxon>Chitinophagales</taxon>
        <taxon>Chitinophagaceae</taxon>
        <taxon>Chitinophaga</taxon>
    </lineage>
</organism>
<dbReference type="InterPro" id="IPR006860">
    <property type="entry name" value="FecR"/>
</dbReference>
<proteinExistence type="predicted"/>
<dbReference type="EMBL" id="CP107006">
    <property type="protein sequence ID" value="UYQ91470.1"/>
    <property type="molecule type" value="Genomic_DNA"/>
</dbReference>
<feature type="transmembrane region" description="Helical" evidence="1">
    <location>
        <begin position="84"/>
        <end position="103"/>
    </location>
</feature>
<keyword evidence="1" id="KW-0472">Membrane</keyword>
<accession>A0ABY6IVS1</accession>
<name>A0ABY6IVS1_9BACT</name>
<evidence type="ECO:0000259" key="3">
    <source>
        <dbReference type="Pfam" id="PF16344"/>
    </source>
</evidence>
<keyword evidence="1" id="KW-1133">Transmembrane helix</keyword>
<dbReference type="PANTHER" id="PTHR30273:SF2">
    <property type="entry name" value="PROTEIN FECR"/>
    <property type="match status" value="1"/>
</dbReference>
<dbReference type="RefSeq" id="WP_264279890.1">
    <property type="nucleotide sequence ID" value="NZ_CP107006.1"/>
</dbReference>
<dbReference type="PANTHER" id="PTHR30273">
    <property type="entry name" value="PERIPLASMIC SIGNAL SENSOR AND SIGMA FACTOR ACTIVATOR FECR-RELATED"/>
    <property type="match status" value="1"/>
</dbReference>
<dbReference type="InterPro" id="IPR032508">
    <property type="entry name" value="FecR_C"/>
</dbReference>